<evidence type="ECO:0000313" key="1">
    <source>
        <dbReference type="EMBL" id="OQP58134.1"/>
    </source>
</evidence>
<proteinExistence type="predicted"/>
<dbReference type="EMBL" id="LVYD01000102">
    <property type="protein sequence ID" value="OQP58134.1"/>
    <property type="molecule type" value="Genomic_DNA"/>
</dbReference>
<keyword evidence="2" id="KW-1185">Reference proteome</keyword>
<gene>
    <name evidence="1" type="ORF">A3860_07350</name>
</gene>
<organism evidence="1 2">
    <name type="scientific">Niastella vici</name>
    <dbReference type="NCBI Taxonomy" id="1703345"/>
    <lineage>
        <taxon>Bacteria</taxon>
        <taxon>Pseudomonadati</taxon>
        <taxon>Bacteroidota</taxon>
        <taxon>Chitinophagia</taxon>
        <taxon>Chitinophagales</taxon>
        <taxon>Chitinophagaceae</taxon>
        <taxon>Niastella</taxon>
    </lineage>
</organism>
<sequence length="112" mass="13021">MLRKIKRQACLNKYSTFPLRDYDTENDEEVYSFPTVFRSYILTIPAKTFRGNIRDLGIEISRLAKELKANSLIFLGDSVTPHYVLSMMWISAIIKPAGFRKMKKLLSVNQEE</sequence>
<protein>
    <submittedName>
        <fullName evidence="1">Uncharacterized protein</fullName>
    </submittedName>
</protein>
<accession>A0A1V9FIE5</accession>
<comment type="caution">
    <text evidence="1">The sequence shown here is derived from an EMBL/GenBank/DDBJ whole genome shotgun (WGS) entry which is preliminary data.</text>
</comment>
<reference evidence="1 2" key="1">
    <citation type="submission" date="2016-03" db="EMBL/GenBank/DDBJ databases">
        <title>Niastella vici sp. nov., isolated from farmland soil.</title>
        <authorList>
            <person name="Chen L."/>
            <person name="Wang D."/>
            <person name="Yang S."/>
            <person name="Wang G."/>
        </authorList>
    </citation>
    <scope>NUCLEOTIDE SEQUENCE [LARGE SCALE GENOMIC DNA]</scope>
    <source>
        <strain evidence="1 2">DJ57</strain>
    </source>
</reference>
<dbReference type="AlphaFoldDB" id="A0A1V9FIE5"/>
<evidence type="ECO:0000313" key="2">
    <source>
        <dbReference type="Proteomes" id="UP000192796"/>
    </source>
</evidence>
<dbReference type="STRING" id="1703345.A3860_07350"/>
<name>A0A1V9FIE5_9BACT</name>
<dbReference type="Proteomes" id="UP000192796">
    <property type="component" value="Unassembled WGS sequence"/>
</dbReference>